<dbReference type="InterPro" id="IPR011990">
    <property type="entry name" value="TPR-like_helical_dom_sf"/>
</dbReference>
<dbReference type="SUPFAM" id="SSF52540">
    <property type="entry name" value="P-loop containing nucleoside triphosphate hydrolases"/>
    <property type="match status" value="1"/>
</dbReference>
<evidence type="ECO:0000256" key="2">
    <source>
        <dbReference type="SAM" id="MobiDB-lite"/>
    </source>
</evidence>
<dbReference type="InterPro" id="IPR036388">
    <property type="entry name" value="WH-like_DNA-bd_sf"/>
</dbReference>
<dbReference type="PRINTS" id="PR00364">
    <property type="entry name" value="DISEASERSIST"/>
</dbReference>
<dbReference type="Pfam" id="PF13560">
    <property type="entry name" value="HTH_31"/>
    <property type="match status" value="1"/>
</dbReference>
<dbReference type="Pfam" id="PF13424">
    <property type="entry name" value="TPR_12"/>
    <property type="match status" value="1"/>
</dbReference>
<dbReference type="Pfam" id="PF13401">
    <property type="entry name" value="AAA_22"/>
    <property type="match status" value="1"/>
</dbReference>
<dbReference type="SUPFAM" id="SSF48452">
    <property type="entry name" value="TPR-like"/>
    <property type="match status" value="1"/>
</dbReference>
<comment type="caution">
    <text evidence="4">The sequence shown here is derived from an EMBL/GenBank/DDBJ whole genome shotgun (WGS) entry which is preliminary data.</text>
</comment>
<reference evidence="5" key="1">
    <citation type="journal article" date="2019" name="Int. J. Syst. Evol. Microbiol.">
        <title>The Global Catalogue of Microorganisms (GCM) 10K type strain sequencing project: providing services to taxonomists for standard genome sequencing and annotation.</title>
        <authorList>
            <consortium name="The Broad Institute Genomics Platform"/>
            <consortium name="The Broad Institute Genome Sequencing Center for Infectious Disease"/>
            <person name="Wu L."/>
            <person name="Ma J."/>
        </authorList>
    </citation>
    <scope>NUCLEOTIDE SEQUENCE [LARGE SCALE GENOMIC DNA]</scope>
    <source>
        <strain evidence="5">CGMCC 4.7035</strain>
    </source>
</reference>
<dbReference type="SMART" id="SM00382">
    <property type="entry name" value="AAA"/>
    <property type="match status" value="1"/>
</dbReference>
<feature type="region of interest" description="Disordered" evidence="2">
    <location>
        <begin position="121"/>
        <end position="143"/>
    </location>
</feature>
<evidence type="ECO:0000313" key="4">
    <source>
        <dbReference type="EMBL" id="MFC3573331.1"/>
    </source>
</evidence>
<dbReference type="RefSeq" id="WP_310780164.1">
    <property type="nucleotide sequence ID" value="NZ_JBHRWR010000008.1"/>
</dbReference>
<dbReference type="SMART" id="SM00028">
    <property type="entry name" value="TPR"/>
    <property type="match status" value="3"/>
</dbReference>
<dbReference type="Gene3D" id="3.40.50.300">
    <property type="entry name" value="P-loop containing nucleotide triphosphate hydrolases"/>
    <property type="match status" value="1"/>
</dbReference>
<keyword evidence="5" id="KW-1185">Reference proteome</keyword>
<protein>
    <submittedName>
        <fullName evidence="4">ATP-binding protein</fullName>
    </submittedName>
</protein>
<keyword evidence="4" id="KW-0067">ATP-binding</keyword>
<proteinExistence type="predicted"/>
<dbReference type="PANTHER" id="PTHR47691:SF3">
    <property type="entry name" value="HTH-TYPE TRANSCRIPTIONAL REGULATOR RV0890C-RELATED"/>
    <property type="match status" value="1"/>
</dbReference>
<sequence>MAEESAAFGALLRELRLGASLTIEGLAEASGVSVRGIGDLERGRRAAPQRRTVAALADGLGLDEKDRERLLAAARAGRCPGYSPPGVRAFPRGIHDFVGRQPELARLAELADMAARRHLSADRHLSAGQPDPGAAADGQPVRPGAEQPVVAAVSGPPGTGKTTLALHAARELADRFPDGQLVVDLRGMDDVPPEPAELMAGVLKALGVADRVLAKAGPQGHPALYRHLLADRRCLLVLDNARDEAQVRPLLPGAGAGMVVVTSRRMLTGLESVHRLPLGELGAAEAAAFLTGLVGAERCDADPAALAEVAQRCGHLPLALRVAGNWLATRTGWSVRRLADRLAFEERRLDALAAGDVRVSAAFDLSYRQLTPAAARLFRRLALVEGPDVGAACAARLTGQSLFEAEDTLEELVEAGLLGTERDRYRFHDLLRLFARSRLEAEESAEDATRARAAMHRWLLETAVVAGRWYEPEHGAPPPGRRGTVDLSTADRAREWLQAEGDNWLAALRAAATAGQHATVVEVAEAMHWFSDLWIFWGHWPEVFGTAARSAQALGDPLLEATQLNYHAWALLMCEGRHHDSLARSAEALAAAQRADDLPQQAWAHAYAAWAHQMLQDFESAADHNHRAARLFEAVGDLHGMLHAMHSSGITQMELGRVEAALDSFLNTLAFMDQAGDRIEPHVAQVTRGSLHMCAGGACARTGRWDEAIDHLRTSVGLCRDSGNTGLESRALVHLGKALLAAGHGTEARDAFTRCLSLGPSADPESVTKARQQLAHCDD</sequence>
<name>A0ABV7S9Z8_9ACTN</name>
<feature type="repeat" description="TPR" evidence="1">
    <location>
        <begin position="729"/>
        <end position="762"/>
    </location>
</feature>
<evidence type="ECO:0000259" key="3">
    <source>
        <dbReference type="PROSITE" id="PS50943"/>
    </source>
</evidence>
<dbReference type="Proteomes" id="UP001595701">
    <property type="component" value="Unassembled WGS sequence"/>
</dbReference>
<dbReference type="PROSITE" id="PS50943">
    <property type="entry name" value="HTH_CROC1"/>
    <property type="match status" value="1"/>
</dbReference>
<accession>A0ABV7S9Z8</accession>
<dbReference type="GO" id="GO:0005524">
    <property type="term" value="F:ATP binding"/>
    <property type="evidence" value="ECO:0007669"/>
    <property type="project" value="UniProtKB-KW"/>
</dbReference>
<dbReference type="CDD" id="cd00093">
    <property type="entry name" value="HTH_XRE"/>
    <property type="match status" value="1"/>
</dbReference>
<dbReference type="SMART" id="SM00530">
    <property type="entry name" value="HTH_XRE"/>
    <property type="match status" value="1"/>
</dbReference>
<gene>
    <name evidence="4" type="ORF">ACFOZ0_08610</name>
</gene>
<keyword evidence="1" id="KW-0802">TPR repeat</keyword>
<dbReference type="Gene3D" id="1.25.40.10">
    <property type="entry name" value="Tetratricopeptide repeat domain"/>
    <property type="match status" value="2"/>
</dbReference>
<feature type="compositionally biased region" description="Low complexity" evidence="2">
    <location>
        <begin position="127"/>
        <end position="140"/>
    </location>
</feature>
<dbReference type="PANTHER" id="PTHR47691">
    <property type="entry name" value="REGULATOR-RELATED"/>
    <property type="match status" value="1"/>
</dbReference>
<dbReference type="EMBL" id="JBHRWR010000008">
    <property type="protein sequence ID" value="MFC3573331.1"/>
    <property type="molecule type" value="Genomic_DNA"/>
</dbReference>
<organism evidence="4 5">
    <name type="scientific">Streptomyces yaanensis</name>
    <dbReference type="NCBI Taxonomy" id="1142239"/>
    <lineage>
        <taxon>Bacteria</taxon>
        <taxon>Bacillati</taxon>
        <taxon>Actinomycetota</taxon>
        <taxon>Actinomycetes</taxon>
        <taxon>Kitasatosporales</taxon>
        <taxon>Streptomycetaceae</taxon>
        <taxon>Streptomyces</taxon>
    </lineage>
</organism>
<evidence type="ECO:0000313" key="5">
    <source>
        <dbReference type="Proteomes" id="UP001595701"/>
    </source>
</evidence>
<dbReference type="SUPFAM" id="SSF47413">
    <property type="entry name" value="lambda repressor-like DNA-binding domains"/>
    <property type="match status" value="1"/>
</dbReference>
<dbReference type="InterPro" id="IPR003593">
    <property type="entry name" value="AAA+_ATPase"/>
</dbReference>
<dbReference type="InterPro" id="IPR049945">
    <property type="entry name" value="AAA_22"/>
</dbReference>
<dbReference type="Gene3D" id="1.10.10.10">
    <property type="entry name" value="Winged helix-like DNA-binding domain superfamily/Winged helix DNA-binding domain"/>
    <property type="match status" value="1"/>
</dbReference>
<keyword evidence="4" id="KW-0547">Nucleotide-binding</keyword>
<dbReference type="InterPro" id="IPR027417">
    <property type="entry name" value="P-loop_NTPase"/>
</dbReference>
<evidence type="ECO:0000256" key="1">
    <source>
        <dbReference type="PROSITE-ProRule" id="PRU00339"/>
    </source>
</evidence>
<dbReference type="PROSITE" id="PS50005">
    <property type="entry name" value="TPR"/>
    <property type="match status" value="1"/>
</dbReference>
<dbReference type="InterPro" id="IPR019734">
    <property type="entry name" value="TPR_rpt"/>
</dbReference>
<dbReference type="InterPro" id="IPR001387">
    <property type="entry name" value="Cro/C1-type_HTH"/>
</dbReference>
<dbReference type="InterPro" id="IPR010982">
    <property type="entry name" value="Lambda_DNA-bd_dom_sf"/>
</dbReference>
<dbReference type="Gene3D" id="1.10.260.40">
    <property type="entry name" value="lambda repressor-like DNA-binding domains"/>
    <property type="match status" value="1"/>
</dbReference>
<feature type="domain" description="HTH cro/C1-type" evidence="3">
    <location>
        <begin position="12"/>
        <end position="67"/>
    </location>
</feature>